<evidence type="ECO:0000313" key="1">
    <source>
        <dbReference type="EMBL" id="KAH3854527.1"/>
    </source>
</evidence>
<proteinExistence type="predicted"/>
<organism evidence="1 2">
    <name type="scientific">Dreissena polymorpha</name>
    <name type="common">Zebra mussel</name>
    <name type="synonym">Mytilus polymorpha</name>
    <dbReference type="NCBI Taxonomy" id="45954"/>
    <lineage>
        <taxon>Eukaryota</taxon>
        <taxon>Metazoa</taxon>
        <taxon>Spiralia</taxon>
        <taxon>Lophotrochozoa</taxon>
        <taxon>Mollusca</taxon>
        <taxon>Bivalvia</taxon>
        <taxon>Autobranchia</taxon>
        <taxon>Heteroconchia</taxon>
        <taxon>Euheterodonta</taxon>
        <taxon>Imparidentia</taxon>
        <taxon>Neoheterodontei</taxon>
        <taxon>Myida</taxon>
        <taxon>Dreissenoidea</taxon>
        <taxon>Dreissenidae</taxon>
        <taxon>Dreissena</taxon>
    </lineage>
</organism>
<dbReference type="EMBL" id="JAIWYP010000003">
    <property type="protein sequence ID" value="KAH3854527.1"/>
    <property type="molecule type" value="Genomic_DNA"/>
</dbReference>
<gene>
    <name evidence="1" type="ORF">DPMN_097070</name>
</gene>
<protein>
    <submittedName>
        <fullName evidence="1">Uncharacterized protein</fullName>
    </submittedName>
</protein>
<reference evidence="1" key="2">
    <citation type="submission" date="2020-11" db="EMBL/GenBank/DDBJ databases">
        <authorList>
            <person name="McCartney M.A."/>
            <person name="Auch B."/>
            <person name="Kono T."/>
            <person name="Mallez S."/>
            <person name="Becker A."/>
            <person name="Gohl D.M."/>
            <person name="Silverstein K.A.T."/>
            <person name="Koren S."/>
            <person name="Bechman K.B."/>
            <person name="Herman A."/>
            <person name="Abrahante J.E."/>
            <person name="Garbe J."/>
        </authorList>
    </citation>
    <scope>NUCLEOTIDE SEQUENCE</scope>
    <source>
        <strain evidence="1">Duluth1</strain>
        <tissue evidence="1">Whole animal</tissue>
    </source>
</reference>
<sequence>MYQSEIMPDIDKVTKTLMSACNEANSPLEQGEKSSASKDSQLKSGTVVSAMLHDDTLRHPSEVLIDFKVISNVFDKLFAHQSSR</sequence>
<accession>A0A9D4L9L5</accession>
<name>A0A9D4L9L5_DREPO</name>
<dbReference type="Proteomes" id="UP000828390">
    <property type="component" value="Unassembled WGS sequence"/>
</dbReference>
<keyword evidence="2" id="KW-1185">Reference proteome</keyword>
<evidence type="ECO:0000313" key="2">
    <source>
        <dbReference type="Proteomes" id="UP000828390"/>
    </source>
</evidence>
<dbReference type="AlphaFoldDB" id="A0A9D4L9L5"/>
<reference evidence="1" key="1">
    <citation type="journal article" date="2019" name="bioRxiv">
        <title>The Genome of the Zebra Mussel, Dreissena polymorpha: A Resource for Invasive Species Research.</title>
        <authorList>
            <person name="McCartney M.A."/>
            <person name="Auch B."/>
            <person name="Kono T."/>
            <person name="Mallez S."/>
            <person name="Zhang Y."/>
            <person name="Obille A."/>
            <person name="Becker A."/>
            <person name="Abrahante J.E."/>
            <person name="Garbe J."/>
            <person name="Badalamenti J.P."/>
            <person name="Herman A."/>
            <person name="Mangelson H."/>
            <person name="Liachko I."/>
            <person name="Sullivan S."/>
            <person name="Sone E.D."/>
            <person name="Koren S."/>
            <person name="Silverstein K.A.T."/>
            <person name="Beckman K.B."/>
            <person name="Gohl D.M."/>
        </authorList>
    </citation>
    <scope>NUCLEOTIDE SEQUENCE</scope>
    <source>
        <strain evidence="1">Duluth1</strain>
        <tissue evidence="1">Whole animal</tissue>
    </source>
</reference>
<comment type="caution">
    <text evidence="1">The sequence shown here is derived from an EMBL/GenBank/DDBJ whole genome shotgun (WGS) entry which is preliminary data.</text>
</comment>